<keyword evidence="3" id="KW-1185">Reference proteome</keyword>
<dbReference type="EMBL" id="JAYMYQ010000004">
    <property type="protein sequence ID" value="KAK7338743.1"/>
    <property type="molecule type" value="Genomic_DNA"/>
</dbReference>
<dbReference type="AlphaFoldDB" id="A0AAN9LR79"/>
<gene>
    <name evidence="2" type="ORF">VNO77_19373</name>
</gene>
<evidence type="ECO:0000256" key="1">
    <source>
        <dbReference type="SAM" id="SignalP"/>
    </source>
</evidence>
<feature type="signal peptide" evidence="1">
    <location>
        <begin position="1"/>
        <end position="19"/>
    </location>
</feature>
<evidence type="ECO:0000313" key="3">
    <source>
        <dbReference type="Proteomes" id="UP001367508"/>
    </source>
</evidence>
<evidence type="ECO:0000313" key="2">
    <source>
        <dbReference type="EMBL" id="KAK7338743.1"/>
    </source>
</evidence>
<feature type="chain" id="PRO_5042985060" evidence="1">
    <location>
        <begin position="20"/>
        <end position="254"/>
    </location>
</feature>
<organism evidence="2 3">
    <name type="scientific">Canavalia gladiata</name>
    <name type="common">Sword bean</name>
    <name type="synonym">Dolichos gladiatus</name>
    <dbReference type="NCBI Taxonomy" id="3824"/>
    <lineage>
        <taxon>Eukaryota</taxon>
        <taxon>Viridiplantae</taxon>
        <taxon>Streptophyta</taxon>
        <taxon>Embryophyta</taxon>
        <taxon>Tracheophyta</taxon>
        <taxon>Spermatophyta</taxon>
        <taxon>Magnoliopsida</taxon>
        <taxon>eudicotyledons</taxon>
        <taxon>Gunneridae</taxon>
        <taxon>Pentapetalae</taxon>
        <taxon>rosids</taxon>
        <taxon>fabids</taxon>
        <taxon>Fabales</taxon>
        <taxon>Fabaceae</taxon>
        <taxon>Papilionoideae</taxon>
        <taxon>50 kb inversion clade</taxon>
        <taxon>NPAAA clade</taxon>
        <taxon>indigoferoid/millettioid clade</taxon>
        <taxon>Phaseoleae</taxon>
        <taxon>Canavalia</taxon>
    </lineage>
</organism>
<dbReference type="Proteomes" id="UP001367508">
    <property type="component" value="Unassembled WGS sequence"/>
</dbReference>
<reference evidence="2 3" key="1">
    <citation type="submission" date="2024-01" db="EMBL/GenBank/DDBJ databases">
        <title>The genomes of 5 underutilized Papilionoideae crops provide insights into root nodulation and disease resistanc.</title>
        <authorList>
            <person name="Jiang F."/>
        </authorList>
    </citation>
    <scope>NUCLEOTIDE SEQUENCE [LARGE SCALE GENOMIC DNA]</scope>
    <source>
        <strain evidence="2">LVBAO_FW01</strain>
        <tissue evidence="2">Leaves</tissue>
    </source>
</reference>
<sequence length="254" mass="28356">MGDLWLVWFIWLRSMPCKAHFSGGDSNHRIVSEIFSGPLNCNSSYAQPRASEEKLPKDSLWGGLITILFHSFERRRKTRVSYFLLASSSLRRPISVGEGWSARKTGTKLSVTINNDLYALGPYNSPDSAKIKVYNYEGDTWRAIARDIPIHDFFDSESPYLSAGLLGKVDVITKDTNHNIVVLQANMQNDLVSSQPLSSLVNSSSELIESTAGSENKIYFSTQGLAILALNYEKLNAKIVQEILSLGLMFIMII</sequence>
<proteinExistence type="predicted"/>
<comment type="caution">
    <text evidence="2">The sequence shown here is derived from an EMBL/GenBank/DDBJ whole genome shotgun (WGS) entry which is preliminary data.</text>
</comment>
<name>A0AAN9LR79_CANGL</name>
<protein>
    <submittedName>
        <fullName evidence="2">Uncharacterized protein</fullName>
    </submittedName>
</protein>
<keyword evidence="1" id="KW-0732">Signal</keyword>
<accession>A0AAN9LR79</accession>